<keyword evidence="10" id="KW-1185">Reference proteome</keyword>
<name>A0ABW1XQE5_9ALTE</name>
<dbReference type="GO" id="GO:0004601">
    <property type="term" value="F:peroxidase activity"/>
    <property type="evidence" value="ECO:0007669"/>
    <property type="project" value="UniProtKB-KW"/>
</dbReference>
<dbReference type="Proteomes" id="UP001596364">
    <property type="component" value="Unassembled WGS sequence"/>
</dbReference>
<evidence type="ECO:0000256" key="4">
    <source>
        <dbReference type="ARBA" id="ARBA00023002"/>
    </source>
</evidence>
<evidence type="ECO:0000259" key="8">
    <source>
        <dbReference type="Pfam" id="PF20628"/>
    </source>
</evidence>
<reference evidence="10" key="1">
    <citation type="journal article" date="2019" name="Int. J. Syst. Evol. Microbiol.">
        <title>The Global Catalogue of Microorganisms (GCM) 10K type strain sequencing project: providing services to taxonomists for standard genome sequencing and annotation.</title>
        <authorList>
            <consortium name="The Broad Institute Genomics Platform"/>
            <consortium name="The Broad Institute Genome Sequencing Center for Infectious Disease"/>
            <person name="Wu L."/>
            <person name="Ma J."/>
        </authorList>
    </citation>
    <scope>NUCLEOTIDE SEQUENCE [LARGE SCALE GENOMIC DNA]</scope>
    <source>
        <strain evidence="10">CGMCC 1.16031</strain>
    </source>
</reference>
<dbReference type="InterPro" id="IPR048327">
    <property type="entry name" value="Dyp_perox_N"/>
</dbReference>
<proteinExistence type="inferred from homology"/>
<accession>A0ABW1XQE5</accession>
<dbReference type="SUPFAM" id="SSF54909">
    <property type="entry name" value="Dimeric alpha+beta barrel"/>
    <property type="match status" value="1"/>
</dbReference>
<keyword evidence="2 9" id="KW-0575">Peroxidase</keyword>
<comment type="caution">
    <text evidence="9">The sequence shown here is derived from an EMBL/GenBank/DDBJ whole genome shotgun (WGS) entry which is preliminary data.</text>
</comment>
<evidence type="ECO:0000256" key="5">
    <source>
        <dbReference type="ARBA" id="ARBA00023004"/>
    </source>
</evidence>
<comment type="cofactor">
    <cofactor evidence="1">
        <name>heme b</name>
        <dbReference type="ChEBI" id="CHEBI:60344"/>
    </cofactor>
</comment>
<gene>
    <name evidence="9" type="ORF">ACFP85_12540</name>
</gene>
<evidence type="ECO:0000313" key="10">
    <source>
        <dbReference type="Proteomes" id="UP001596364"/>
    </source>
</evidence>
<dbReference type="RefSeq" id="WP_131258686.1">
    <property type="nucleotide sequence ID" value="NZ_JBHSUS010000001.1"/>
</dbReference>
<organism evidence="9 10">
    <name type="scientific">Pseudobowmanella zhangzhouensis</name>
    <dbReference type="NCBI Taxonomy" id="1537679"/>
    <lineage>
        <taxon>Bacteria</taxon>
        <taxon>Pseudomonadati</taxon>
        <taxon>Pseudomonadota</taxon>
        <taxon>Gammaproteobacteria</taxon>
        <taxon>Alteromonadales</taxon>
        <taxon>Alteromonadaceae</taxon>
    </lineage>
</organism>
<dbReference type="Pfam" id="PF20628">
    <property type="entry name" value="Dyp_perox_C"/>
    <property type="match status" value="1"/>
</dbReference>
<dbReference type="PANTHER" id="PTHR30521">
    <property type="entry name" value="DEFERROCHELATASE/PEROXIDASE"/>
    <property type="match status" value="1"/>
</dbReference>
<feature type="domain" description="Dyp-type peroxidase C-terminal" evidence="8">
    <location>
        <begin position="138"/>
        <end position="297"/>
    </location>
</feature>
<evidence type="ECO:0000313" key="9">
    <source>
        <dbReference type="EMBL" id="MFC6440975.1"/>
    </source>
</evidence>
<evidence type="ECO:0000256" key="2">
    <source>
        <dbReference type="ARBA" id="ARBA00022559"/>
    </source>
</evidence>
<dbReference type="InterPro" id="IPR048328">
    <property type="entry name" value="Dyp_perox_C"/>
</dbReference>
<sequence length="304" mass="34789">MAQPQKGICAEPNLHSLYLMFNVVDDDYAALRERLAMLLDLFYYNEQEYFEAMLSGMIAIGSNFWSEIYPHNTPAELAPFPDTGKREPRMPVIPFDLFIQIRADRADVCHQLGVEVCRLLSPYTELVEQIKGFRFLDGRDLTGFVMGYDNPRGMAKLDVALVGEEDPEFAGGSYIHVQRYQHNLAQWERLSVAEQEYIMGRSKDTNSELDDHARSPACHATRISVDKFGEPIKLLQQGMPYGDMHEQGMYLVTCARTVKPFRHMLENLVALDREGQYDRLLDFTTVQTGCAFFAPSISFIKKYV</sequence>
<keyword evidence="4" id="KW-0560">Oxidoreductase</keyword>
<dbReference type="EMBL" id="JBHSUS010000001">
    <property type="protein sequence ID" value="MFC6440975.1"/>
    <property type="molecule type" value="Genomic_DNA"/>
</dbReference>
<dbReference type="Pfam" id="PF04261">
    <property type="entry name" value="Dyp_perox_N"/>
    <property type="match status" value="1"/>
</dbReference>
<dbReference type="InterPro" id="IPR006314">
    <property type="entry name" value="Dyp_peroxidase"/>
</dbReference>
<keyword evidence="5" id="KW-0408">Iron</keyword>
<dbReference type="InterPro" id="IPR011008">
    <property type="entry name" value="Dimeric_a/b-barrel"/>
</dbReference>
<keyword evidence="3" id="KW-0479">Metal-binding</keyword>
<protein>
    <submittedName>
        <fullName evidence="9">Dyp-type peroxidase</fullName>
    </submittedName>
</protein>
<dbReference type="NCBIfam" id="TIGR01413">
    <property type="entry name" value="Dyp_perox_fam"/>
    <property type="match status" value="1"/>
</dbReference>
<evidence type="ECO:0000256" key="3">
    <source>
        <dbReference type="ARBA" id="ARBA00022723"/>
    </source>
</evidence>
<evidence type="ECO:0000256" key="6">
    <source>
        <dbReference type="ARBA" id="ARBA00025737"/>
    </source>
</evidence>
<dbReference type="PROSITE" id="PS51404">
    <property type="entry name" value="DYP_PEROXIDASE"/>
    <property type="match status" value="1"/>
</dbReference>
<evidence type="ECO:0000259" key="7">
    <source>
        <dbReference type="Pfam" id="PF04261"/>
    </source>
</evidence>
<dbReference type="PANTHER" id="PTHR30521:SF0">
    <property type="entry name" value="DYP-TYPE PEROXIDASE FAMILY PROTEIN"/>
    <property type="match status" value="1"/>
</dbReference>
<feature type="domain" description="Dyp-type peroxidase N-terminal" evidence="7">
    <location>
        <begin position="46"/>
        <end position="134"/>
    </location>
</feature>
<comment type="similarity">
    <text evidence="6">Belongs to the DyP-type peroxidase family.</text>
</comment>
<evidence type="ECO:0000256" key="1">
    <source>
        <dbReference type="ARBA" id="ARBA00001970"/>
    </source>
</evidence>